<dbReference type="OMA" id="LRTMYTE"/>
<keyword evidence="9" id="KW-1185">Reference proteome</keyword>
<dbReference type="VEuPathDB" id="AmoebaDB:DICPUDRAFT_56257"/>
<dbReference type="Proteomes" id="UP000001064">
    <property type="component" value="Unassembled WGS sequence"/>
</dbReference>
<organism evidence="8 9">
    <name type="scientific">Dictyostelium purpureum</name>
    <name type="common">Slime mold</name>
    <dbReference type="NCBI Taxonomy" id="5786"/>
    <lineage>
        <taxon>Eukaryota</taxon>
        <taxon>Amoebozoa</taxon>
        <taxon>Evosea</taxon>
        <taxon>Eumycetozoa</taxon>
        <taxon>Dictyostelia</taxon>
        <taxon>Dictyosteliales</taxon>
        <taxon>Dictyosteliaceae</taxon>
        <taxon>Dictyostelium</taxon>
    </lineage>
</organism>
<comment type="cofactor">
    <cofactor evidence="1">
        <name>FAD</name>
        <dbReference type="ChEBI" id="CHEBI:57692"/>
    </cofactor>
</comment>
<dbReference type="Gene3D" id="3.90.660.10">
    <property type="match status" value="1"/>
</dbReference>
<dbReference type="Pfam" id="PF01593">
    <property type="entry name" value="Amino_oxidase"/>
    <property type="match status" value="1"/>
</dbReference>
<dbReference type="GO" id="GO:0001716">
    <property type="term" value="F:L-amino-acid oxidase activity"/>
    <property type="evidence" value="ECO:0000318"/>
    <property type="project" value="GO_Central"/>
</dbReference>
<dbReference type="AlphaFoldDB" id="F0ZQG0"/>
<dbReference type="SUPFAM" id="SSF51905">
    <property type="entry name" value="FAD/NAD(P)-binding domain"/>
    <property type="match status" value="2"/>
</dbReference>
<proteinExistence type="inferred from homology"/>
<dbReference type="InterPro" id="IPR002937">
    <property type="entry name" value="Amino_oxidase"/>
</dbReference>
<dbReference type="InterPro" id="IPR006076">
    <property type="entry name" value="FAD-dep_OxRdtase"/>
</dbReference>
<dbReference type="InParanoid" id="F0ZQG0"/>
<dbReference type="GO" id="GO:0050660">
    <property type="term" value="F:flavin adenine dinucleotide binding"/>
    <property type="evidence" value="ECO:0007669"/>
    <property type="project" value="InterPro"/>
</dbReference>
<dbReference type="Pfam" id="PF01266">
    <property type="entry name" value="DAO"/>
    <property type="match status" value="1"/>
</dbReference>
<evidence type="ECO:0000256" key="2">
    <source>
        <dbReference type="ARBA" id="ARBA00010989"/>
    </source>
</evidence>
<protein>
    <recommendedName>
        <fullName evidence="10">Amine oxidase domain-containing protein</fullName>
    </recommendedName>
</protein>
<feature type="domain" description="Amine oxidase" evidence="7">
    <location>
        <begin position="507"/>
        <end position="990"/>
    </location>
</feature>
<evidence type="ECO:0000259" key="7">
    <source>
        <dbReference type="Pfam" id="PF01593"/>
    </source>
</evidence>
<dbReference type="OrthoDB" id="5046242at2759"/>
<dbReference type="Gene3D" id="1.20.1440.240">
    <property type="match status" value="1"/>
</dbReference>
<dbReference type="GO" id="GO:0009063">
    <property type="term" value="P:amino acid catabolic process"/>
    <property type="evidence" value="ECO:0000318"/>
    <property type="project" value="GO_Central"/>
</dbReference>
<evidence type="ECO:0000259" key="6">
    <source>
        <dbReference type="Pfam" id="PF01266"/>
    </source>
</evidence>
<dbReference type="Gene3D" id="3.30.9.10">
    <property type="entry name" value="D-Amino Acid Oxidase, subunit A, domain 2"/>
    <property type="match status" value="1"/>
</dbReference>
<dbReference type="Gene3D" id="3.50.50.60">
    <property type="entry name" value="FAD/NAD(P)-binding domain"/>
    <property type="match status" value="2"/>
</dbReference>
<keyword evidence="3" id="KW-0285">Flavoprotein</keyword>
<evidence type="ECO:0008006" key="10">
    <source>
        <dbReference type="Google" id="ProtNLM"/>
    </source>
</evidence>
<accession>F0ZQG0</accession>
<dbReference type="GeneID" id="10502915"/>
<dbReference type="KEGG" id="dpp:DICPUDRAFT_56257"/>
<reference evidence="9" key="1">
    <citation type="journal article" date="2011" name="Genome Biol.">
        <title>Comparative genomics of the social amoebae Dictyostelium discoideum and Dictyostelium purpureum.</title>
        <authorList>
            <consortium name="US DOE Joint Genome Institute (JGI-PGF)"/>
            <person name="Sucgang R."/>
            <person name="Kuo A."/>
            <person name="Tian X."/>
            <person name="Salerno W."/>
            <person name="Parikh A."/>
            <person name="Feasley C.L."/>
            <person name="Dalin E."/>
            <person name="Tu H."/>
            <person name="Huang E."/>
            <person name="Barry K."/>
            <person name="Lindquist E."/>
            <person name="Shapiro H."/>
            <person name="Bruce D."/>
            <person name="Schmutz J."/>
            <person name="Salamov A."/>
            <person name="Fey P."/>
            <person name="Gaudet P."/>
            <person name="Anjard C."/>
            <person name="Babu M.M."/>
            <person name="Basu S."/>
            <person name="Bushmanova Y."/>
            <person name="van der Wel H."/>
            <person name="Katoh-Kurasawa M."/>
            <person name="Dinh C."/>
            <person name="Coutinho P.M."/>
            <person name="Saito T."/>
            <person name="Elias M."/>
            <person name="Schaap P."/>
            <person name="Kay R.R."/>
            <person name="Henrissat B."/>
            <person name="Eichinger L."/>
            <person name="Rivero F."/>
            <person name="Putnam N.H."/>
            <person name="West C.M."/>
            <person name="Loomis W.F."/>
            <person name="Chisholm R.L."/>
            <person name="Shaulsky G."/>
            <person name="Strassmann J.E."/>
            <person name="Queller D.C."/>
            <person name="Kuspa A."/>
            <person name="Grigoriev I.V."/>
        </authorList>
    </citation>
    <scope>NUCLEOTIDE SEQUENCE [LARGE SCALE GENOMIC DNA]</scope>
    <source>
        <strain evidence="9">QSDP1</strain>
    </source>
</reference>
<keyword evidence="4" id="KW-0274">FAD</keyword>
<evidence type="ECO:0000313" key="8">
    <source>
        <dbReference type="EMBL" id="EGC33823.1"/>
    </source>
</evidence>
<dbReference type="InterPro" id="IPR045170">
    <property type="entry name" value="MTOX"/>
</dbReference>
<keyword evidence="5" id="KW-0560">Oxidoreductase</keyword>
<name>F0ZQG0_DICPU</name>
<dbReference type="RefSeq" id="XP_003289649.1">
    <property type="nucleotide sequence ID" value="XM_003289601.1"/>
</dbReference>
<dbReference type="InterPro" id="IPR036188">
    <property type="entry name" value="FAD/NAD-bd_sf"/>
</dbReference>
<dbReference type="EMBL" id="GL871124">
    <property type="protein sequence ID" value="EGC33823.1"/>
    <property type="molecule type" value="Genomic_DNA"/>
</dbReference>
<sequence length="1075" mass="119953">MSNFDKSYDVVVVGGGPIGLSAAYHCAKAGKKVLVLEKSIFFNSSGSSGDFVRMLRTMYTEDFMADLAKETLGLWEELQQDSGEGMLVWMSGLLNFGDPNYGAGGPEGSTLMDPIKNLDRLGMPYTLLTSKQIMEQYPFKNLPDYFQGIHAPDNGVINVPLLLRTLYRLSAAYGARLVQYADVKKITNNATKGGVDVEFVLSNSEGEVLETVTVHSAKAAITTNAFSNQVLQPSFGFKLDLNIWEMVYNYFNCNPGPDGCVFKSMWFQFLGDTDNDPTKNNLFYGFPATPWSVPNAQRIAVDYALRQISDPNERREGPEPHDIKLTRDFIKNFVVGVECDNPCFTGYALQTNVYDNMFVLDFVPNTNSNVAIFCAGWAMKFTPLIGKILKQLLVDGKTDYDISHFAITRDNSRLIIKDNEAPKVRLHAPHGSSVHCAPIPLVEETPDAAGLAAPRPSIRSMFAKTLLQRTVTHEPAKLSQVISNNRSLRQKKSLKTLPSVGIIGAGMSGLYAAMILQDLGIDYHILEGNKDRYGGRIYTYRYPKLEKQPYPYVDLGAMRFPKLEIMDRLLSDQPWSLFSKLEKAGHKIPTVPYHLSNDNNIIYYNGKRIYRKDSLKNDPLYFSDTHNGGQGTAVPDKYCNVPYTEILYKEYDKFADDMANDFDGGFKKLLEADNNSTRAYLYSKGYEQPAINYFETMETGSGLYDMAFSETIMDYFDFSGSEWLAIEGGSDVMVNSMIKTLKSANIEKGKFVTKVTKHGDGVTTGLDVYVKGETKPRTYGHVISTGTLASLRKMDLDDLNLSHNKRLAIRTLHHDHSVKITLAFNKRWWEDSTFMKGKPIFGGTTSTDLPVRNIVYPSYGTGVKDAAGVLIVSYTWAQDASRIGSLVGDEVGEKELIELCMNNLAQVHDIQVSVLNKMLVDFKCWDWYNDDFAMGAFALYSPAQFSQLFPSLTKPTPDGRFHLAGEGTSVHHGWVIGSLNSAYRAVDHVLMVEGLDDLRKKLRENWGTIDEVEDPYFEYSDSSYVDPHHNLSGPNVKKFRSNISKVAVAPRLIAACLSKRHKIPTTAAAIGGLGR</sequence>
<dbReference type="PRINTS" id="PR00411">
    <property type="entry name" value="PNDRDTASEI"/>
</dbReference>
<dbReference type="PANTHER" id="PTHR10961:SF7">
    <property type="entry name" value="FAD DEPENDENT OXIDOREDUCTASE DOMAIN-CONTAINING PROTEIN"/>
    <property type="match status" value="1"/>
</dbReference>
<dbReference type="STRING" id="5786.F0ZQG0"/>
<feature type="domain" description="FAD dependent oxidoreductase" evidence="6">
    <location>
        <begin position="9"/>
        <end position="391"/>
    </location>
</feature>
<evidence type="ECO:0000256" key="1">
    <source>
        <dbReference type="ARBA" id="ARBA00001974"/>
    </source>
</evidence>
<dbReference type="eggNOG" id="KOG2820">
    <property type="taxonomic scope" value="Eukaryota"/>
</dbReference>
<evidence type="ECO:0000256" key="3">
    <source>
        <dbReference type="ARBA" id="ARBA00022630"/>
    </source>
</evidence>
<dbReference type="FunFam" id="3.90.660.10:FF:000042">
    <property type="entry name" value="Putative bifunctional amine oxidase DDB_G0291301"/>
    <property type="match status" value="1"/>
</dbReference>
<evidence type="ECO:0000256" key="4">
    <source>
        <dbReference type="ARBA" id="ARBA00022827"/>
    </source>
</evidence>
<evidence type="ECO:0000313" key="9">
    <source>
        <dbReference type="Proteomes" id="UP000001064"/>
    </source>
</evidence>
<gene>
    <name evidence="8" type="ORF">DICPUDRAFT_56257</name>
</gene>
<dbReference type="SUPFAM" id="SSF54373">
    <property type="entry name" value="FAD-linked reductases, C-terminal domain"/>
    <property type="match status" value="1"/>
</dbReference>
<comment type="similarity">
    <text evidence="2">Belongs to the MSOX/MTOX family.</text>
</comment>
<evidence type="ECO:0000256" key="5">
    <source>
        <dbReference type="ARBA" id="ARBA00023002"/>
    </source>
</evidence>
<dbReference type="PANTHER" id="PTHR10961">
    <property type="entry name" value="PEROXISOMAL SARCOSINE OXIDASE"/>
    <property type="match status" value="1"/>
</dbReference>